<evidence type="ECO:0000313" key="2">
    <source>
        <dbReference type="Proteomes" id="UP000830055"/>
    </source>
</evidence>
<proteinExistence type="predicted"/>
<keyword evidence="2" id="KW-1185">Reference proteome</keyword>
<name>A0ABN6M8X7_9BACT</name>
<evidence type="ECO:0000313" key="1">
    <source>
        <dbReference type="EMBL" id="BDD89291.1"/>
    </source>
</evidence>
<sequence length="53" mass="5985">MDQGSRQEPQVFTGTHHYHKLPNVCQSIMRAVASFGRTRQASLEQQETAMPVV</sequence>
<dbReference type="Proteomes" id="UP000830055">
    <property type="component" value="Chromosome"/>
</dbReference>
<protein>
    <submittedName>
        <fullName evidence="1">Uncharacterized protein</fullName>
    </submittedName>
</protein>
<accession>A0ABN6M8X7</accession>
<reference evidence="1 2" key="1">
    <citation type="submission" date="2022-01" db="EMBL/GenBank/DDBJ databases">
        <title>Desulfofustis limnae sp. nov., a novel mesophilic sulfate-reducing bacterium isolated from marsh soil.</title>
        <authorList>
            <person name="Watanabe M."/>
            <person name="Takahashi A."/>
            <person name="Kojima H."/>
            <person name="Fukui M."/>
        </authorList>
    </citation>
    <scope>NUCLEOTIDE SEQUENCE [LARGE SCALE GENOMIC DNA]</scope>
    <source>
        <strain evidence="1 2">PPLL</strain>
    </source>
</reference>
<gene>
    <name evidence="1" type="ORF">DPPLL_36560</name>
</gene>
<organism evidence="1 2">
    <name type="scientific">Desulfofustis limnaeus</name>
    <dbReference type="NCBI Taxonomy" id="2740163"/>
    <lineage>
        <taxon>Bacteria</taxon>
        <taxon>Pseudomonadati</taxon>
        <taxon>Thermodesulfobacteriota</taxon>
        <taxon>Desulfobulbia</taxon>
        <taxon>Desulfobulbales</taxon>
        <taxon>Desulfocapsaceae</taxon>
        <taxon>Desulfofustis</taxon>
    </lineage>
</organism>
<dbReference type="EMBL" id="AP025516">
    <property type="protein sequence ID" value="BDD89291.1"/>
    <property type="molecule type" value="Genomic_DNA"/>
</dbReference>